<reference evidence="4 5" key="1">
    <citation type="submission" date="2013-03" db="EMBL/GenBank/DDBJ databases">
        <title>The Genome Sequence of Cladophialophora yegresii CBS 114405.</title>
        <authorList>
            <consortium name="The Broad Institute Genomics Platform"/>
            <person name="Cuomo C."/>
            <person name="de Hoog S."/>
            <person name="Gorbushina A."/>
            <person name="Walker B."/>
            <person name="Young S.K."/>
            <person name="Zeng Q."/>
            <person name="Gargeya S."/>
            <person name="Fitzgerald M."/>
            <person name="Haas B."/>
            <person name="Abouelleil A."/>
            <person name="Allen A.W."/>
            <person name="Alvarado L."/>
            <person name="Arachchi H.M."/>
            <person name="Berlin A.M."/>
            <person name="Chapman S.B."/>
            <person name="Gainer-Dewar J."/>
            <person name="Goldberg J."/>
            <person name="Griggs A."/>
            <person name="Gujja S."/>
            <person name="Hansen M."/>
            <person name="Howarth C."/>
            <person name="Imamovic A."/>
            <person name="Ireland A."/>
            <person name="Larimer J."/>
            <person name="McCowan C."/>
            <person name="Murphy C."/>
            <person name="Pearson M."/>
            <person name="Poon T.W."/>
            <person name="Priest M."/>
            <person name="Roberts A."/>
            <person name="Saif S."/>
            <person name="Shea T."/>
            <person name="Sisk P."/>
            <person name="Sykes S."/>
            <person name="Wortman J."/>
            <person name="Nusbaum C."/>
            <person name="Birren B."/>
        </authorList>
    </citation>
    <scope>NUCLEOTIDE SEQUENCE [LARGE SCALE GENOMIC DNA]</scope>
    <source>
        <strain evidence="4 5">CBS 114405</strain>
    </source>
</reference>
<dbReference type="PROSITE" id="PS50088">
    <property type="entry name" value="ANK_REPEAT"/>
    <property type="match status" value="1"/>
</dbReference>
<feature type="repeat" description="ANK" evidence="3">
    <location>
        <begin position="143"/>
        <end position="175"/>
    </location>
</feature>
<evidence type="ECO:0000313" key="5">
    <source>
        <dbReference type="Proteomes" id="UP000019473"/>
    </source>
</evidence>
<dbReference type="InterPro" id="IPR002110">
    <property type="entry name" value="Ankyrin_rpt"/>
</dbReference>
<dbReference type="SUPFAM" id="SSF48403">
    <property type="entry name" value="Ankyrin repeat"/>
    <property type="match status" value="1"/>
</dbReference>
<keyword evidence="2 3" id="KW-0040">ANK repeat</keyword>
<dbReference type="EMBL" id="AMGW01000002">
    <property type="protein sequence ID" value="EXJ61773.1"/>
    <property type="molecule type" value="Genomic_DNA"/>
</dbReference>
<gene>
    <name evidence="4" type="ORF">A1O7_02203</name>
</gene>
<dbReference type="HOGENOM" id="CLU_026997_0_0_1"/>
<sequence length="664" mass="73390">MLAHKIARIQQLTSGVYEEAPAPPRIDLQPRFRVETITKHDKALAETYLKREASAARVSQPLLRRVKSKLTRPDKTVTLTALCNHVHIDGCTEVAQIYIDRLSIDAAQSAIQFALPDDLLLAAIKNANVNLVRLLAPFTAEEAVTAALESAVLSGNRNIVTALLEYGADANTLDHGCMFRLTETDLGLFQLILQAPRPFRHEAFGNLCVIAIQRGDSAALHVLLRSISGYQIFRDGTGPWNRDSLLATAIGSPDKAAFFAVAAATCNWPLSDARLFLQVLEAPDLDSCLAKDMLEILLCLGDSMARSSQSDQEMQATLCHCIQMQAEDILRLLVSYGVEISAEPLLLVCQSQDMKMLDTLLAGNLRGADQVVARISHLQGQAQREMRQRVMRRLLAGGADGVWKHSELVKAASEGQVHWVEALIDGNASVDYLNGAALVEAVSVGHIPIVQRLLSRPVSLQSLQAAFPGVRQLETLPRRLLARLFINQGLTGQCLDEALNSELCNYSYHRDPELVDMLVSAGGHCDDVSLTVVFEHRDAGIFDKIRLSKTILPESASHWFEGWHRVLFYHIQERDEHAAVSVACLKMILSKLNPMEGLCGAHDGARQVECFHQFFERGAEDFELLSACIRWAQRMDSLILTELVLTAAYFCDLDRLHAIALLNF</sequence>
<comment type="caution">
    <text evidence="4">The sequence shown here is derived from an EMBL/GenBank/DDBJ whole genome shotgun (WGS) entry which is preliminary data.</text>
</comment>
<evidence type="ECO:0000313" key="4">
    <source>
        <dbReference type="EMBL" id="EXJ61773.1"/>
    </source>
</evidence>
<protein>
    <submittedName>
        <fullName evidence="4">Uncharacterized protein</fullName>
    </submittedName>
</protein>
<dbReference type="InterPro" id="IPR051165">
    <property type="entry name" value="Multifunctional_ANK_Repeat"/>
</dbReference>
<accession>W9W1D1</accession>
<dbReference type="AlphaFoldDB" id="W9W1D1"/>
<name>W9W1D1_9EURO</name>
<keyword evidence="1" id="KW-0677">Repeat</keyword>
<evidence type="ECO:0000256" key="3">
    <source>
        <dbReference type="PROSITE-ProRule" id="PRU00023"/>
    </source>
</evidence>
<dbReference type="PANTHER" id="PTHR24123">
    <property type="entry name" value="ANKYRIN REPEAT-CONTAINING"/>
    <property type="match status" value="1"/>
</dbReference>
<dbReference type="OrthoDB" id="4206553at2759"/>
<evidence type="ECO:0000256" key="1">
    <source>
        <dbReference type="ARBA" id="ARBA00022737"/>
    </source>
</evidence>
<dbReference type="VEuPathDB" id="FungiDB:A1O7_02203"/>
<dbReference type="PANTHER" id="PTHR24123:SF33">
    <property type="entry name" value="PROTEIN HOS4"/>
    <property type="match status" value="1"/>
</dbReference>
<dbReference type="InterPro" id="IPR036770">
    <property type="entry name" value="Ankyrin_rpt-contain_sf"/>
</dbReference>
<dbReference type="Gene3D" id="1.25.40.20">
    <property type="entry name" value="Ankyrin repeat-containing domain"/>
    <property type="match status" value="2"/>
</dbReference>
<dbReference type="Proteomes" id="UP000019473">
    <property type="component" value="Unassembled WGS sequence"/>
</dbReference>
<dbReference type="RefSeq" id="XP_007754427.1">
    <property type="nucleotide sequence ID" value="XM_007756237.1"/>
</dbReference>
<evidence type="ECO:0000256" key="2">
    <source>
        <dbReference type="ARBA" id="ARBA00023043"/>
    </source>
</evidence>
<organism evidence="4 5">
    <name type="scientific">Cladophialophora yegresii CBS 114405</name>
    <dbReference type="NCBI Taxonomy" id="1182544"/>
    <lineage>
        <taxon>Eukaryota</taxon>
        <taxon>Fungi</taxon>
        <taxon>Dikarya</taxon>
        <taxon>Ascomycota</taxon>
        <taxon>Pezizomycotina</taxon>
        <taxon>Eurotiomycetes</taxon>
        <taxon>Chaetothyriomycetidae</taxon>
        <taxon>Chaetothyriales</taxon>
        <taxon>Herpotrichiellaceae</taxon>
        <taxon>Cladophialophora</taxon>
    </lineage>
</organism>
<proteinExistence type="predicted"/>
<dbReference type="GeneID" id="19176812"/>
<keyword evidence="5" id="KW-1185">Reference proteome</keyword>